<accession>A0A0J9X3W0</accession>
<proteinExistence type="predicted"/>
<evidence type="ECO:0000256" key="1">
    <source>
        <dbReference type="SAM" id="MobiDB-lite"/>
    </source>
</evidence>
<keyword evidence="3" id="KW-1185">Reference proteome</keyword>
<dbReference type="AlphaFoldDB" id="A0A0J9X3W0"/>
<evidence type="ECO:0000313" key="2">
    <source>
        <dbReference type="EMBL" id="CDO52073.1"/>
    </source>
</evidence>
<organism evidence="2 3">
    <name type="scientific">Geotrichum candidum</name>
    <name type="common">Oospora lactis</name>
    <name type="synonym">Dipodascus geotrichum</name>
    <dbReference type="NCBI Taxonomy" id="1173061"/>
    <lineage>
        <taxon>Eukaryota</taxon>
        <taxon>Fungi</taxon>
        <taxon>Dikarya</taxon>
        <taxon>Ascomycota</taxon>
        <taxon>Saccharomycotina</taxon>
        <taxon>Dipodascomycetes</taxon>
        <taxon>Dipodascales</taxon>
        <taxon>Dipodascaceae</taxon>
        <taxon>Geotrichum</taxon>
    </lineage>
</organism>
<feature type="compositionally biased region" description="Polar residues" evidence="1">
    <location>
        <begin position="1"/>
        <end position="13"/>
    </location>
</feature>
<feature type="compositionally biased region" description="Polar residues" evidence="1">
    <location>
        <begin position="33"/>
        <end position="44"/>
    </location>
</feature>
<reference evidence="2" key="1">
    <citation type="submission" date="2014-03" db="EMBL/GenBank/DDBJ databases">
        <authorList>
            <person name="Casaregola S."/>
        </authorList>
    </citation>
    <scope>NUCLEOTIDE SEQUENCE [LARGE SCALE GENOMIC DNA]</scope>
    <source>
        <strain evidence="2">CLIB 918</strain>
    </source>
</reference>
<evidence type="ECO:0000313" key="3">
    <source>
        <dbReference type="Proteomes" id="UP000242525"/>
    </source>
</evidence>
<dbReference type="Proteomes" id="UP000242525">
    <property type="component" value="Unassembled WGS sequence"/>
</dbReference>
<name>A0A0J9X3W0_GEOCN</name>
<feature type="region of interest" description="Disordered" evidence="1">
    <location>
        <begin position="1"/>
        <end position="44"/>
    </location>
</feature>
<gene>
    <name evidence="2" type="ORF">BN980_GECA02s05449g</name>
</gene>
<dbReference type="EMBL" id="CCBN010000002">
    <property type="protein sequence ID" value="CDO52073.1"/>
    <property type="molecule type" value="Genomic_DNA"/>
</dbReference>
<sequence>MDEKSMLTSSCGTSRYLELSRRPSKRKTKRGSNRQTTPTSTQANNVCGSFKNKTTRTNLSDKQLIADLTFSPEDVERVVQYYNIVVEKGLFVPPHSYPNCYAATPPICPEQPLELNSVTYTNYQSSQSPEGYNSNLSQVAVMDSPGTVPDMSPSCTLFESNPKGYNSVSYMVEGTEFTVIEEDMSSYPYVGDYICTVEAEGSYTTCSTSWHQTSITPRSVETESSGYESSWYTQEQQEGFIFTSVSNPAIMEFYTPTIDCRIKDYAYNKANTADGDVIVAAPVSHELLITAGTELPRVYCMDITENEMTIDSPDGVDLSNAIFEQVINL</sequence>
<feature type="compositionally biased region" description="Basic residues" evidence="1">
    <location>
        <begin position="22"/>
        <end position="32"/>
    </location>
</feature>
<comment type="caution">
    <text evidence="2">The sequence shown here is derived from an EMBL/GenBank/DDBJ whole genome shotgun (WGS) entry which is preliminary data.</text>
</comment>
<protein>
    <submittedName>
        <fullName evidence="2">Uncharacterized protein</fullName>
    </submittedName>
</protein>